<dbReference type="AlphaFoldDB" id="A0AAN7Y072"/>
<feature type="compositionally biased region" description="Polar residues" evidence="1">
    <location>
        <begin position="67"/>
        <end position="78"/>
    </location>
</feature>
<dbReference type="Proteomes" id="UP001346869">
    <property type="component" value="Unassembled WGS sequence"/>
</dbReference>
<reference evidence="2 3" key="1">
    <citation type="journal article" date="2023" name="Genes (Basel)">
        <title>Chromosome-Level Genome Assembly and Circadian Gene Repertoire of the Patagonia Blennie Eleginops maclovinus-The Closest Ancestral Proxy of Antarctic Cryonotothenioids.</title>
        <authorList>
            <person name="Cheng C.C."/>
            <person name="Rivera-Colon A.G."/>
            <person name="Minhas B.F."/>
            <person name="Wilson L."/>
            <person name="Rayamajhi N."/>
            <person name="Vargas-Chacoff L."/>
            <person name="Catchen J.M."/>
        </authorList>
    </citation>
    <scope>NUCLEOTIDE SEQUENCE [LARGE SCALE GENOMIC DNA]</scope>
    <source>
        <strain evidence="2">JMC-PN-2008</strain>
    </source>
</reference>
<evidence type="ECO:0000313" key="3">
    <source>
        <dbReference type="Proteomes" id="UP001346869"/>
    </source>
</evidence>
<gene>
    <name evidence="2" type="ORF">PBY51_004520</name>
</gene>
<dbReference type="EMBL" id="JAUZQC010000005">
    <property type="protein sequence ID" value="KAK5871655.1"/>
    <property type="molecule type" value="Genomic_DNA"/>
</dbReference>
<protein>
    <submittedName>
        <fullName evidence="2">Uncharacterized protein</fullName>
    </submittedName>
</protein>
<evidence type="ECO:0000256" key="1">
    <source>
        <dbReference type="SAM" id="MobiDB-lite"/>
    </source>
</evidence>
<reference evidence="2 3" key="2">
    <citation type="journal article" date="2023" name="Mol. Biol. Evol.">
        <title>Genomics of Secondarily Temperate Adaptation in the Only Non-Antarctic Icefish.</title>
        <authorList>
            <person name="Rivera-Colon A.G."/>
            <person name="Rayamajhi N."/>
            <person name="Minhas B.F."/>
            <person name="Madrigal G."/>
            <person name="Bilyk K.T."/>
            <person name="Yoon V."/>
            <person name="Hune M."/>
            <person name="Gregory S."/>
            <person name="Cheng C.H.C."/>
            <person name="Catchen J.M."/>
        </authorList>
    </citation>
    <scope>NUCLEOTIDE SEQUENCE [LARGE SCALE GENOMIC DNA]</scope>
    <source>
        <strain evidence="2">JMC-PN-2008</strain>
    </source>
</reference>
<proteinExistence type="predicted"/>
<name>A0AAN7Y072_ELEMC</name>
<feature type="region of interest" description="Disordered" evidence="1">
    <location>
        <begin position="67"/>
        <end position="89"/>
    </location>
</feature>
<accession>A0AAN7Y072</accession>
<keyword evidence="3" id="KW-1185">Reference proteome</keyword>
<comment type="caution">
    <text evidence="2">The sequence shown here is derived from an EMBL/GenBank/DDBJ whole genome shotgun (WGS) entry which is preliminary data.</text>
</comment>
<organism evidence="2 3">
    <name type="scientific">Eleginops maclovinus</name>
    <name type="common">Patagonian blennie</name>
    <name type="synonym">Eleginus maclovinus</name>
    <dbReference type="NCBI Taxonomy" id="56733"/>
    <lineage>
        <taxon>Eukaryota</taxon>
        <taxon>Metazoa</taxon>
        <taxon>Chordata</taxon>
        <taxon>Craniata</taxon>
        <taxon>Vertebrata</taxon>
        <taxon>Euteleostomi</taxon>
        <taxon>Actinopterygii</taxon>
        <taxon>Neopterygii</taxon>
        <taxon>Teleostei</taxon>
        <taxon>Neoteleostei</taxon>
        <taxon>Acanthomorphata</taxon>
        <taxon>Eupercaria</taxon>
        <taxon>Perciformes</taxon>
        <taxon>Notothenioidei</taxon>
        <taxon>Eleginopidae</taxon>
        <taxon>Eleginops</taxon>
    </lineage>
</organism>
<sequence length="89" mass="9714">MRRACDAQVSSAESLPHLSPRPICCLHAQRRGVTAGHYDSADDHQVLKQYATKNSVHLKCLSARHITSQGSKRLSQDVSGFPLPDDGFG</sequence>
<evidence type="ECO:0000313" key="2">
    <source>
        <dbReference type="EMBL" id="KAK5871655.1"/>
    </source>
</evidence>